<dbReference type="AlphaFoldDB" id="C0PMD6"/>
<evidence type="ECO:0000313" key="2">
    <source>
        <dbReference type="EMBL" id="ACN36352.1"/>
    </source>
</evidence>
<dbReference type="EMBL" id="BT069455">
    <property type="protein sequence ID" value="ACN36352.1"/>
    <property type="molecule type" value="mRNA"/>
</dbReference>
<feature type="compositionally biased region" description="Basic and acidic residues" evidence="1">
    <location>
        <begin position="92"/>
        <end position="135"/>
    </location>
</feature>
<sequence>MQLPPRACTTDRSLIASAFSIAQGRSRRWWLSSAVDARVSVGDAEHGVADILVDAAPVPGVAPGGAARQGVAEPRGVGREHAEEDGEGLRQVARERQAEVERRREVEHLHEAPRRHEREQGEPHRSSRVEAEEKPAAAAHNRSRTGARLGTARWRLAVCRRLLPPAAAS</sequence>
<accession>C0PMD6</accession>
<feature type="region of interest" description="Disordered" evidence="1">
    <location>
        <begin position="63"/>
        <end position="147"/>
    </location>
</feature>
<name>C0PMD6_MAIZE</name>
<reference evidence="2" key="1">
    <citation type="journal article" date="2009" name="PLoS Genet.">
        <title>Sequencing, mapping, and analysis of 27,455 maize full-length cDNAs.</title>
        <authorList>
            <person name="Soderlund C."/>
            <person name="Descour A."/>
            <person name="Kudrna D."/>
            <person name="Bomhoff M."/>
            <person name="Boyd L."/>
            <person name="Currie J."/>
            <person name="Angelova A."/>
            <person name="Collura K."/>
            <person name="Wissotski M."/>
            <person name="Ashley E."/>
            <person name="Morrow D."/>
            <person name="Fernandes J."/>
            <person name="Walbot V."/>
            <person name="Yu Y."/>
        </authorList>
    </citation>
    <scope>NUCLEOTIDE SEQUENCE</scope>
    <source>
        <strain evidence="2">B73</strain>
    </source>
</reference>
<evidence type="ECO:0000256" key="1">
    <source>
        <dbReference type="SAM" id="MobiDB-lite"/>
    </source>
</evidence>
<proteinExistence type="evidence at transcript level"/>
<feature type="compositionally biased region" description="Low complexity" evidence="1">
    <location>
        <begin position="63"/>
        <end position="72"/>
    </location>
</feature>
<reference evidence="2" key="2">
    <citation type="submission" date="2012-06" db="EMBL/GenBank/DDBJ databases">
        <authorList>
            <person name="Yu Y."/>
            <person name="Currie J."/>
            <person name="Lomeli R."/>
            <person name="Angelova A."/>
            <person name="Collura K."/>
            <person name="Wissotski M."/>
            <person name="Campos D."/>
            <person name="Kudrna D."/>
            <person name="Golser W."/>
            <person name="Ashely E."/>
            <person name="Descour A."/>
            <person name="Fernandes J."/>
            <person name="Soderlund C."/>
            <person name="Walbot V."/>
        </authorList>
    </citation>
    <scope>NUCLEOTIDE SEQUENCE</scope>
    <source>
        <strain evidence="2">B73</strain>
    </source>
</reference>
<protein>
    <submittedName>
        <fullName evidence="2">Uncharacterized protein</fullName>
    </submittedName>
</protein>
<organism evidence="2">
    <name type="scientific">Zea mays</name>
    <name type="common">Maize</name>
    <dbReference type="NCBI Taxonomy" id="4577"/>
    <lineage>
        <taxon>Eukaryota</taxon>
        <taxon>Viridiplantae</taxon>
        <taxon>Streptophyta</taxon>
        <taxon>Embryophyta</taxon>
        <taxon>Tracheophyta</taxon>
        <taxon>Spermatophyta</taxon>
        <taxon>Magnoliopsida</taxon>
        <taxon>Liliopsida</taxon>
        <taxon>Poales</taxon>
        <taxon>Poaceae</taxon>
        <taxon>PACMAD clade</taxon>
        <taxon>Panicoideae</taxon>
        <taxon>Andropogonodae</taxon>
        <taxon>Andropogoneae</taxon>
        <taxon>Tripsacinae</taxon>
        <taxon>Zea</taxon>
    </lineage>
</organism>